<organism evidence="10 11">
    <name type="scientific">Monosiga brevicollis</name>
    <name type="common">Choanoflagellate</name>
    <dbReference type="NCBI Taxonomy" id="81824"/>
    <lineage>
        <taxon>Eukaryota</taxon>
        <taxon>Choanoflagellata</taxon>
        <taxon>Craspedida</taxon>
        <taxon>Salpingoecidae</taxon>
        <taxon>Monosiga</taxon>
    </lineage>
</organism>
<keyword evidence="5" id="KW-0175">Coiled coil</keyword>
<dbReference type="SUPFAM" id="SSF57850">
    <property type="entry name" value="RING/U-box"/>
    <property type="match status" value="1"/>
</dbReference>
<dbReference type="GO" id="GO:0008270">
    <property type="term" value="F:zinc ion binding"/>
    <property type="evidence" value="ECO:0007669"/>
    <property type="project" value="UniProtKB-KW"/>
</dbReference>
<dbReference type="PANTHER" id="PTHR10131">
    <property type="entry name" value="TNF RECEPTOR ASSOCIATED FACTOR"/>
    <property type="match status" value="1"/>
</dbReference>
<evidence type="ECO:0000259" key="8">
    <source>
        <dbReference type="PROSITE" id="PS50145"/>
    </source>
</evidence>
<keyword evidence="3 4" id="KW-0862">Zinc</keyword>
<accession>A9UQY9</accession>
<feature type="region of interest" description="Disordered" evidence="6">
    <location>
        <begin position="340"/>
        <end position="375"/>
    </location>
</feature>
<protein>
    <recommendedName>
        <fullName evidence="12">TRAF-type domain-containing protein</fullName>
    </recommendedName>
</protein>
<evidence type="ECO:0008006" key="12">
    <source>
        <dbReference type="Google" id="ProtNLM"/>
    </source>
</evidence>
<dbReference type="GO" id="GO:0043122">
    <property type="term" value="P:regulation of canonical NF-kappaB signal transduction"/>
    <property type="evidence" value="ECO:0000318"/>
    <property type="project" value="GO_Central"/>
</dbReference>
<feature type="zinc finger region" description="TRAF-type" evidence="4">
    <location>
        <begin position="118"/>
        <end position="169"/>
    </location>
</feature>
<dbReference type="KEGG" id="mbr:MONBRDRAFT_5431"/>
<keyword evidence="11" id="KW-1185">Reference proteome</keyword>
<dbReference type="SUPFAM" id="SSF49599">
    <property type="entry name" value="TRAF domain-like"/>
    <property type="match status" value="2"/>
</dbReference>
<evidence type="ECO:0000259" key="7">
    <source>
        <dbReference type="PROSITE" id="PS50089"/>
    </source>
</evidence>
<dbReference type="FunFam" id="3.30.40.10:FF:001415">
    <property type="entry name" value="Predicted protein"/>
    <property type="match status" value="1"/>
</dbReference>
<dbReference type="Gene3D" id="3.30.40.10">
    <property type="entry name" value="Zinc/RING finger domain, C3HC4 (zinc finger)"/>
    <property type="match status" value="3"/>
</dbReference>
<evidence type="ECO:0000256" key="2">
    <source>
        <dbReference type="ARBA" id="ARBA00022771"/>
    </source>
</evidence>
<dbReference type="InterPro" id="IPR001293">
    <property type="entry name" value="Znf_TRAF"/>
</dbReference>
<dbReference type="GeneID" id="5888177"/>
<name>A9UQY9_MONBE</name>
<evidence type="ECO:0000313" key="10">
    <source>
        <dbReference type="EMBL" id="EDQ92682.1"/>
    </source>
</evidence>
<evidence type="ECO:0000256" key="6">
    <source>
        <dbReference type="SAM" id="MobiDB-lite"/>
    </source>
</evidence>
<evidence type="ECO:0000256" key="1">
    <source>
        <dbReference type="ARBA" id="ARBA00022723"/>
    </source>
</evidence>
<feature type="domain" description="SIAH-type" evidence="9">
    <location>
        <begin position="94"/>
        <end position="173"/>
    </location>
</feature>
<dbReference type="Proteomes" id="UP000001357">
    <property type="component" value="Unassembled WGS sequence"/>
</dbReference>
<evidence type="ECO:0000256" key="3">
    <source>
        <dbReference type="ARBA" id="ARBA00022833"/>
    </source>
</evidence>
<keyword evidence="1 4" id="KW-0479">Metal-binding</keyword>
<proteinExistence type="predicted"/>
<dbReference type="GO" id="GO:0005737">
    <property type="term" value="C:cytoplasm"/>
    <property type="evidence" value="ECO:0000318"/>
    <property type="project" value="GO_Central"/>
</dbReference>
<evidence type="ECO:0000259" key="9">
    <source>
        <dbReference type="PROSITE" id="PS51081"/>
    </source>
</evidence>
<dbReference type="STRING" id="81824.A9UQY9"/>
<dbReference type="InterPro" id="IPR013083">
    <property type="entry name" value="Znf_RING/FYVE/PHD"/>
</dbReference>
<dbReference type="EMBL" id="CH991543">
    <property type="protein sequence ID" value="EDQ92682.1"/>
    <property type="molecule type" value="Genomic_DNA"/>
</dbReference>
<dbReference type="PANTHER" id="PTHR10131:SF94">
    <property type="entry name" value="TNF RECEPTOR-ASSOCIATED FACTOR 4"/>
    <property type="match status" value="1"/>
</dbReference>
<reference evidence="10 11" key="1">
    <citation type="journal article" date="2008" name="Nature">
        <title>The genome of the choanoflagellate Monosiga brevicollis and the origin of metazoans.</title>
        <authorList>
            <consortium name="JGI Sequencing"/>
            <person name="King N."/>
            <person name="Westbrook M.J."/>
            <person name="Young S.L."/>
            <person name="Kuo A."/>
            <person name="Abedin M."/>
            <person name="Chapman J."/>
            <person name="Fairclough S."/>
            <person name="Hellsten U."/>
            <person name="Isogai Y."/>
            <person name="Letunic I."/>
            <person name="Marr M."/>
            <person name="Pincus D."/>
            <person name="Putnam N."/>
            <person name="Rokas A."/>
            <person name="Wright K.J."/>
            <person name="Zuzow R."/>
            <person name="Dirks W."/>
            <person name="Good M."/>
            <person name="Goodstein D."/>
            <person name="Lemons D."/>
            <person name="Li W."/>
            <person name="Lyons J.B."/>
            <person name="Morris A."/>
            <person name="Nichols S."/>
            <person name="Richter D.J."/>
            <person name="Salamov A."/>
            <person name="Bork P."/>
            <person name="Lim W.A."/>
            <person name="Manning G."/>
            <person name="Miller W.T."/>
            <person name="McGinnis W."/>
            <person name="Shapiro H."/>
            <person name="Tjian R."/>
            <person name="Grigoriev I.V."/>
            <person name="Rokhsar D."/>
        </authorList>
    </citation>
    <scope>NUCLEOTIDE SEQUENCE [LARGE SCALE GENOMIC DNA]</scope>
    <source>
        <strain evidence="11">MX1 / ATCC 50154</strain>
    </source>
</reference>
<feature type="domain" description="RING-type" evidence="7">
    <location>
        <begin position="36"/>
        <end position="75"/>
    </location>
</feature>
<dbReference type="PROSITE" id="PS51081">
    <property type="entry name" value="ZF_SIAH"/>
    <property type="match status" value="1"/>
</dbReference>
<evidence type="ECO:0000256" key="5">
    <source>
        <dbReference type="SAM" id="Coils"/>
    </source>
</evidence>
<gene>
    <name evidence="10" type="ORF">MONBRDRAFT_5431</name>
</gene>
<feature type="domain" description="TRAF-type" evidence="8">
    <location>
        <begin position="118"/>
        <end position="169"/>
    </location>
</feature>
<dbReference type="InterPro" id="IPR001841">
    <property type="entry name" value="Znf_RING"/>
</dbReference>
<evidence type="ECO:0000313" key="11">
    <source>
        <dbReference type="Proteomes" id="UP000001357"/>
    </source>
</evidence>
<dbReference type="PROSITE" id="PS50089">
    <property type="entry name" value="ZF_RING_2"/>
    <property type="match status" value="1"/>
</dbReference>
<sequence>MAALTAELPTAVHDPLETACWESTRFVDDVSPHLRCPICLNVCLNPVACSTCDQVFGEHCWYQALAAHGCCPTCRQKEHPFASPSRLARSFIGDYRVRCRHASEGCTEVLPLQEMLKHQAVCGHLQRPCPHCQVPVRASDAQQHEDECALRLVMCPHVGCGIQVPMHALAEHRGRCIHPRPSAGDQGTRPEAQHCCQFCHEHCSLATAMDTWCRPFLEHRLALAQLYLRRLQTAGEQQAALIKRSTTASRDLSNALRDATGALGYQTSQLRQQQETIRSVGATRDHAVKLLRESETMRKTMSDVLRQKNICIQQLKAENELLRRKMDTQDVLLKVLMESPTRSGRRVGSANGVQADSAAEAMELDEASGDKPKTD</sequence>
<evidence type="ECO:0000256" key="4">
    <source>
        <dbReference type="PROSITE-ProRule" id="PRU00207"/>
    </source>
</evidence>
<dbReference type="PROSITE" id="PS50145">
    <property type="entry name" value="ZF_TRAF"/>
    <property type="match status" value="1"/>
</dbReference>
<feature type="coiled-coil region" evidence="5">
    <location>
        <begin position="305"/>
        <end position="332"/>
    </location>
</feature>
<dbReference type="AlphaFoldDB" id="A9UQY9"/>
<dbReference type="RefSeq" id="XP_001742444.1">
    <property type="nucleotide sequence ID" value="XM_001742392.1"/>
</dbReference>
<dbReference type="InterPro" id="IPR013010">
    <property type="entry name" value="Znf_SIAH"/>
</dbReference>
<dbReference type="eggNOG" id="ENOG502RWBS">
    <property type="taxonomic scope" value="Eukaryota"/>
</dbReference>
<dbReference type="InParanoid" id="A9UQY9"/>
<keyword evidence="2 4" id="KW-0863">Zinc-finger</keyword>